<dbReference type="PANTHER" id="PTHR37422">
    <property type="entry name" value="TEICHURONIC ACID BIOSYNTHESIS PROTEIN TUAE"/>
    <property type="match status" value="1"/>
</dbReference>
<feature type="transmembrane region" description="Helical" evidence="5">
    <location>
        <begin position="134"/>
        <end position="153"/>
    </location>
</feature>
<dbReference type="Pfam" id="PF04932">
    <property type="entry name" value="Wzy_C"/>
    <property type="match status" value="1"/>
</dbReference>
<sequence length="383" mass="43532">MELYNGKWLRVIETGFMGIAILPVVLAYQKKLDAVDIFWGIICAMWLVPLVQMLDIIWLGFKSHSIPWQETRIAYSRMELSVHVNLVLSFFATELTLRAALGKSWLSVKTPVLVFMFAVCVFVDLQLVTRNATVGMISMVVSNVIFVMLYRFRKWGTKKLILVALAGIVFLGALVKISLVTDPRWRSLAETVPYSLDIKNYKFWLNNEKYPHPRLASGEEVSLSNYERLAWAKVGIELVAKEPLGIGIGNDNFHRLVEKHFQEPSTTTQSHSGLLNFTFAAGIPGLLLWLMLIFSFAATGWNSFYREKKVVGLFLLMFILGFTSRSVFDDVLRDHMLEMFTFFSCLLLVICYREKSQAVECSDGGPSAMNPPVDSWGKHKKSF</sequence>
<feature type="domain" description="O-antigen ligase-related" evidence="6">
    <location>
        <begin position="127"/>
        <end position="290"/>
    </location>
</feature>
<accession>A0A918P3C1</accession>
<evidence type="ECO:0000259" key="6">
    <source>
        <dbReference type="Pfam" id="PF04932"/>
    </source>
</evidence>
<evidence type="ECO:0000313" key="7">
    <source>
        <dbReference type="EMBL" id="GGY16619.1"/>
    </source>
</evidence>
<keyword evidence="4 5" id="KW-0472">Membrane</keyword>
<feature type="transmembrane region" description="Helical" evidence="5">
    <location>
        <begin position="37"/>
        <end position="60"/>
    </location>
</feature>
<proteinExistence type="predicted"/>
<reference evidence="7" key="2">
    <citation type="submission" date="2020-09" db="EMBL/GenBank/DDBJ databases">
        <authorList>
            <person name="Sun Q."/>
            <person name="Kim S."/>
        </authorList>
    </citation>
    <scope>NUCLEOTIDE SEQUENCE</scope>
    <source>
        <strain evidence="7">KCTC 32182</strain>
    </source>
</reference>
<dbReference type="Proteomes" id="UP000645257">
    <property type="component" value="Unassembled WGS sequence"/>
</dbReference>
<feature type="transmembrane region" description="Helical" evidence="5">
    <location>
        <begin position="80"/>
        <end position="100"/>
    </location>
</feature>
<evidence type="ECO:0000313" key="8">
    <source>
        <dbReference type="Proteomes" id="UP000645257"/>
    </source>
</evidence>
<dbReference type="EMBL" id="BMYX01000010">
    <property type="protein sequence ID" value="GGY16619.1"/>
    <property type="molecule type" value="Genomic_DNA"/>
</dbReference>
<comment type="caution">
    <text evidence="7">The sequence shown here is derived from an EMBL/GenBank/DDBJ whole genome shotgun (WGS) entry which is preliminary data.</text>
</comment>
<keyword evidence="3 5" id="KW-1133">Transmembrane helix</keyword>
<dbReference type="InterPro" id="IPR007016">
    <property type="entry name" value="O-antigen_ligase-rel_domated"/>
</dbReference>
<dbReference type="PANTHER" id="PTHR37422:SF13">
    <property type="entry name" value="LIPOPOLYSACCHARIDE BIOSYNTHESIS PROTEIN PA4999-RELATED"/>
    <property type="match status" value="1"/>
</dbReference>
<dbReference type="GO" id="GO:0016020">
    <property type="term" value="C:membrane"/>
    <property type="evidence" value="ECO:0007669"/>
    <property type="project" value="UniProtKB-SubCell"/>
</dbReference>
<evidence type="ECO:0000256" key="4">
    <source>
        <dbReference type="ARBA" id="ARBA00023136"/>
    </source>
</evidence>
<organism evidence="7 8">
    <name type="scientific">Paludibacterium paludis</name>
    <dbReference type="NCBI Taxonomy" id="1225769"/>
    <lineage>
        <taxon>Bacteria</taxon>
        <taxon>Pseudomonadati</taxon>
        <taxon>Pseudomonadota</taxon>
        <taxon>Betaproteobacteria</taxon>
        <taxon>Neisseriales</taxon>
        <taxon>Chromobacteriaceae</taxon>
        <taxon>Paludibacterium</taxon>
    </lineage>
</organism>
<keyword evidence="8" id="KW-1185">Reference proteome</keyword>
<feature type="transmembrane region" description="Helical" evidence="5">
    <location>
        <begin position="160"/>
        <end position="179"/>
    </location>
</feature>
<evidence type="ECO:0000256" key="3">
    <source>
        <dbReference type="ARBA" id="ARBA00022989"/>
    </source>
</evidence>
<evidence type="ECO:0000256" key="2">
    <source>
        <dbReference type="ARBA" id="ARBA00022692"/>
    </source>
</evidence>
<keyword evidence="2 5" id="KW-0812">Transmembrane</keyword>
<protein>
    <recommendedName>
        <fullName evidence="6">O-antigen ligase-related domain-containing protein</fullName>
    </recommendedName>
</protein>
<reference evidence="7" key="1">
    <citation type="journal article" date="2014" name="Int. J. Syst. Evol. Microbiol.">
        <title>Complete genome sequence of Corynebacterium casei LMG S-19264T (=DSM 44701T), isolated from a smear-ripened cheese.</title>
        <authorList>
            <consortium name="US DOE Joint Genome Institute (JGI-PGF)"/>
            <person name="Walter F."/>
            <person name="Albersmeier A."/>
            <person name="Kalinowski J."/>
            <person name="Ruckert C."/>
        </authorList>
    </citation>
    <scope>NUCLEOTIDE SEQUENCE</scope>
    <source>
        <strain evidence="7">KCTC 32182</strain>
    </source>
</reference>
<dbReference type="InterPro" id="IPR051533">
    <property type="entry name" value="WaaL-like"/>
</dbReference>
<comment type="subcellular location">
    <subcellularLocation>
        <location evidence="1">Membrane</location>
        <topology evidence="1">Multi-pass membrane protein</topology>
    </subcellularLocation>
</comment>
<evidence type="ECO:0000256" key="1">
    <source>
        <dbReference type="ARBA" id="ARBA00004141"/>
    </source>
</evidence>
<dbReference type="AlphaFoldDB" id="A0A918P3C1"/>
<evidence type="ECO:0000256" key="5">
    <source>
        <dbReference type="SAM" id="Phobius"/>
    </source>
</evidence>
<gene>
    <name evidence="7" type="ORF">GCM10011289_19910</name>
</gene>
<feature type="transmembrane region" description="Helical" evidence="5">
    <location>
        <begin position="274"/>
        <end position="298"/>
    </location>
</feature>
<feature type="transmembrane region" description="Helical" evidence="5">
    <location>
        <begin position="310"/>
        <end position="328"/>
    </location>
</feature>
<feature type="transmembrane region" description="Helical" evidence="5">
    <location>
        <begin position="112"/>
        <end position="128"/>
    </location>
</feature>
<name>A0A918P3C1_9NEIS</name>
<feature type="transmembrane region" description="Helical" evidence="5">
    <location>
        <begin position="12"/>
        <end position="28"/>
    </location>
</feature>